<dbReference type="CDD" id="cd00143">
    <property type="entry name" value="PP2Cc"/>
    <property type="match status" value="1"/>
</dbReference>
<reference evidence="2 3" key="1">
    <citation type="submission" date="2020-02" db="EMBL/GenBank/DDBJ databases">
        <authorList>
            <person name="Kim M.K."/>
        </authorList>
    </citation>
    <scope>NUCLEOTIDE SEQUENCE [LARGE SCALE GENOMIC DNA]</scope>
    <source>
        <strain evidence="2 3">17J57-3</strain>
    </source>
</reference>
<sequence>MPVNLEFAAKTDTGLVRSQNEDAVAVEADIGVVVLADGMGGYEAGEVASRIAIESAVRSLRDAHDANPPDGLTPEMLASAVRSANDAILAAARATPAYAGMGTTLVVAVVQPGNLTIAHVGDSRAYRLRSDNLLQLTRDHSLLQEQIDAGLLTVEQARYAANRNLVTRAVGVDSMMEAEVHVHAMQAGDLYLLCSDGLSDMLDDNAILAILKQHGTDLDATCGILVDEANRQGGNDNISVILFRQATSSADANDGGRNGLLERLRGWMS</sequence>
<dbReference type="NCBIfam" id="NF033484">
    <property type="entry name" value="Stp1_PP2C_phos"/>
    <property type="match status" value="1"/>
</dbReference>
<dbReference type="SUPFAM" id="SSF81606">
    <property type="entry name" value="PP2C-like"/>
    <property type="match status" value="1"/>
</dbReference>
<dbReference type="PANTHER" id="PTHR47992">
    <property type="entry name" value="PROTEIN PHOSPHATASE"/>
    <property type="match status" value="1"/>
</dbReference>
<dbReference type="InterPro" id="IPR015655">
    <property type="entry name" value="PP2C"/>
</dbReference>
<evidence type="ECO:0000259" key="1">
    <source>
        <dbReference type="PROSITE" id="PS51746"/>
    </source>
</evidence>
<dbReference type="Gene3D" id="3.60.40.10">
    <property type="entry name" value="PPM-type phosphatase domain"/>
    <property type="match status" value="1"/>
</dbReference>
<dbReference type="Pfam" id="PF13672">
    <property type="entry name" value="PP2C_2"/>
    <property type="match status" value="1"/>
</dbReference>
<dbReference type="GO" id="GO:0004722">
    <property type="term" value="F:protein serine/threonine phosphatase activity"/>
    <property type="evidence" value="ECO:0007669"/>
    <property type="project" value="InterPro"/>
</dbReference>
<dbReference type="SMART" id="SM00331">
    <property type="entry name" value="PP2C_SIG"/>
    <property type="match status" value="1"/>
</dbReference>
<dbReference type="PROSITE" id="PS51746">
    <property type="entry name" value="PPM_2"/>
    <property type="match status" value="1"/>
</dbReference>
<proteinExistence type="predicted"/>
<dbReference type="AlphaFoldDB" id="A0A6B3SPN9"/>
<dbReference type="SMART" id="SM00332">
    <property type="entry name" value="PP2Cc"/>
    <property type="match status" value="1"/>
</dbReference>
<organism evidence="2 3">
    <name type="scientific">Noviherbaspirillum galbum</name>
    <dbReference type="NCBI Taxonomy" id="2709383"/>
    <lineage>
        <taxon>Bacteria</taxon>
        <taxon>Pseudomonadati</taxon>
        <taxon>Pseudomonadota</taxon>
        <taxon>Betaproteobacteria</taxon>
        <taxon>Burkholderiales</taxon>
        <taxon>Oxalobacteraceae</taxon>
        <taxon>Noviherbaspirillum</taxon>
    </lineage>
</organism>
<dbReference type="RefSeq" id="WP_163961184.1">
    <property type="nucleotide sequence ID" value="NZ_JAAIVB010000014.1"/>
</dbReference>
<dbReference type="InterPro" id="IPR001932">
    <property type="entry name" value="PPM-type_phosphatase-like_dom"/>
</dbReference>
<keyword evidence="3" id="KW-1185">Reference proteome</keyword>
<dbReference type="EMBL" id="JAAIVB010000014">
    <property type="protein sequence ID" value="NEX60686.1"/>
    <property type="molecule type" value="Genomic_DNA"/>
</dbReference>
<feature type="domain" description="PPM-type phosphatase" evidence="1">
    <location>
        <begin position="6"/>
        <end position="245"/>
    </location>
</feature>
<accession>A0A6B3SPN9</accession>
<name>A0A6B3SPN9_9BURK</name>
<evidence type="ECO:0000313" key="2">
    <source>
        <dbReference type="EMBL" id="NEX60686.1"/>
    </source>
</evidence>
<evidence type="ECO:0000313" key="3">
    <source>
        <dbReference type="Proteomes" id="UP000482155"/>
    </source>
</evidence>
<comment type="caution">
    <text evidence="2">The sequence shown here is derived from an EMBL/GenBank/DDBJ whole genome shotgun (WGS) entry which is preliminary data.</text>
</comment>
<dbReference type="InterPro" id="IPR036457">
    <property type="entry name" value="PPM-type-like_dom_sf"/>
</dbReference>
<dbReference type="Proteomes" id="UP000482155">
    <property type="component" value="Unassembled WGS sequence"/>
</dbReference>
<protein>
    <submittedName>
        <fullName evidence="2">Stp1/IreP family PP2C-type Ser/Thr phosphatase</fullName>
    </submittedName>
</protein>
<gene>
    <name evidence="2" type="ORF">G3574_06320</name>
</gene>